<dbReference type="GO" id="GO:0016874">
    <property type="term" value="F:ligase activity"/>
    <property type="evidence" value="ECO:0007669"/>
    <property type="project" value="UniProtKB-KW"/>
</dbReference>
<dbReference type="Gene3D" id="3.30.70.2160">
    <property type="match status" value="1"/>
</dbReference>
<dbReference type="Gene3D" id="3.10.450.740">
    <property type="match status" value="1"/>
</dbReference>
<evidence type="ECO:0000313" key="3">
    <source>
        <dbReference type="EMBL" id="ENN96503.1"/>
    </source>
</evidence>
<evidence type="ECO:0000259" key="1">
    <source>
        <dbReference type="Pfam" id="PF09414"/>
    </source>
</evidence>
<dbReference type="STRING" id="1069083.GCA_000371805_00201"/>
<dbReference type="NCBIfam" id="TIGR01209">
    <property type="entry name" value="RNA ligase"/>
    <property type="match status" value="1"/>
</dbReference>
<name>N6V2L6_9EURY</name>
<dbReference type="Gene3D" id="3.30.1490.70">
    <property type="match status" value="1"/>
</dbReference>
<dbReference type="RefSeq" id="WP_004590108.1">
    <property type="nucleotide sequence ID" value="NZ_APMM01000013.1"/>
</dbReference>
<dbReference type="Gene3D" id="3.30.470.30">
    <property type="entry name" value="DNA ligase/mRNA capping enzyme"/>
    <property type="match status" value="1"/>
</dbReference>
<dbReference type="CDD" id="cd07894">
    <property type="entry name" value="Adenylation_RNA_ligase"/>
    <property type="match status" value="1"/>
</dbReference>
<dbReference type="InterPro" id="IPR001072">
    <property type="entry name" value="RNA_ligase_Pab1020"/>
</dbReference>
<sequence>MVKTYSLENIARKLNISIKDLNKAFKKKIIREDEFKNIRYLLFKKNFKNIEKGTVVILNEQLDIIRGYPKTYRALTLYPTIKEHFIDKVVIEEKLNGYNIRVAKIDDEILALTRSGYVCPFTTKKVKKYLKLEILDEYEHYMLCGEMIGKNNPYVPFYYEEAENDVENLAFFIFDIKERENNRSLPIKDRLKLCENYNLPHVRPIDIVDKDKAHEVIKDIIIELNNKRREGVVLKDPDMSVEPLKYTTHFINCQDLKEAFYFLFDLGLDFMFSRVIREGFMSYEFGECLEDREIRAIDIGKSILFPMVEAIEKVAKGERITEDFELIFDSENDFSEFLDFMRKMKMIIKIKNIERKEDRLKVLIGKVYNKTSDKIKAYLEGALWE</sequence>
<dbReference type="Proteomes" id="UP000053695">
    <property type="component" value="Unassembled WGS sequence"/>
</dbReference>
<feature type="domain" description="RNA ligase" evidence="1">
    <location>
        <begin position="88"/>
        <end position="247"/>
    </location>
</feature>
<evidence type="ECO:0000313" key="4">
    <source>
        <dbReference type="Proteomes" id="UP000053695"/>
    </source>
</evidence>
<dbReference type="SUPFAM" id="SSF56091">
    <property type="entry name" value="DNA ligase/mRNA capping enzyme, catalytic domain"/>
    <property type="match status" value="1"/>
</dbReference>
<gene>
    <name evidence="3" type="ORF">J422_01750</name>
</gene>
<feature type="domain" description="RNA ligase Pab1020 C-terminal" evidence="2">
    <location>
        <begin position="259"/>
        <end position="381"/>
    </location>
</feature>
<proteinExistence type="predicted"/>
<dbReference type="Pfam" id="PF18330">
    <property type="entry name" value="Lig_C"/>
    <property type="match status" value="1"/>
</dbReference>
<accession>N6V2L6</accession>
<dbReference type="PRINTS" id="PR01048">
    <property type="entry name" value="Y414FAMILY"/>
</dbReference>
<dbReference type="InterPro" id="IPR021122">
    <property type="entry name" value="RNA_ligase_dom_REL/Rnl2"/>
</dbReference>
<dbReference type="AlphaFoldDB" id="N6V2L6"/>
<dbReference type="Pfam" id="PF09414">
    <property type="entry name" value="RNA_ligase"/>
    <property type="match status" value="1"/>
</dbReference>
<dbReference type="InterPro" id="IPR041596">
    <property type="entry name" value="Lig_Pab1020_C"/>
</dbReference>
<reference evidence="3 4" key="1">
    <citation type="journal article" date="2013" name="Genome Announc.">
        <title>Draft Genome Sequence of a Highly Flagellated, Fast-Swimming Archaeon, Methanocaldococcus villosus Strain KIN24-T80 (DSM 22612).</title>
        <authorList>
            <person name="Thennarasu S."/>
            <person name="Polireddy D."/>
            <person name="Antony A."/>
            <person name="Yada M.R."/>
            <person name="Algarawi S."/>
            <person name="Sivakumar N."/>
        </authorList>
    </citation>
    <scope>NUCLEOTIDE SEQUENCE [LARGE SCALE GENOMIC DNA]</scope>
    <source>
        <strain evidence="3 4">KIN24-T80</strain>
    </source>
</reference>
<keyword evidence="3" id="KW-0436">Ligase</keyword>
<keyword evidence="4" id="KW-1185">Reference proteome</keyword>
<dbReference type="PATRIC" id="fig|1069083.5.peg.344"/>
<organism evidence="3 4">
    <name type="scientific">Methanocaldococcus villosus KIN24-T80</name>
    <dbReference type="NCBI Taxonomy" id="1069083"/>
    <lineage>
        <taxon>Archaea</taxon>
        <taxon>Methanobacteriati</taxon>
        <taxon>Methanobacteriota</taxon>
        <taxon>Methanomada group</taxon>
        <taxon>Methanococci</taxon>
        <taxon>Methanococcales</taxon>
        <taxon>Methanocaldococcaceae</taxon>
        <taxon>Methanocaldococcus</taxon>
    </lineage>
</organism>
<comment type="caution">
    <text evidence="3">The sequence shown here is derived from an EMBL/GenBank/DDBJ whole genome shotgun (WGS) entry which is preliminary data.</text>
</comment>
<protein>
    <submittedName>
        <fullName evidence="3">ATP dependent DNA ligase</fullName>
    </submittedName>
</protein>
<evidence type="ECO:0000259" key="2">
    <source>
        <dbReference type="Pfam" id="PF18330"/>
    </source>
</evidence>
<dbReference type="EMBL" id="APMM01000013">
    <property type="protein sequence ID" value="ENN96503.1"/>
    <property type="molecule type" value="Genomic_DNA"/>
</dbReference>
<dbReference type="OrthoDB" id="14524at2157"/>